<dbReference type="EMBL" id="JAGTJR010000013">
    <property type="protein sequence ID" value="KAH7050158.1"/>
    <property type="molecule type" value="Genomic_DNA"/>
</dbReference>
<keyword evidence="3" id="KW-0276">Fatty acid metabolism</keyword>
<dbReference type="Pfam" id="PF00501">
    <property type="entry name" value="AMP-binding"/>
    <property type="match status" value="1"/>
</dbReference>
<organism evidence="6 7">
    <name type="scientific">Macrophomina phaseolina</name>
    <dbReference type="NCBI Taxonomy" id="35725"/>
    <lineage>
        <taxon>Eukaryota</taxon>
        <taxon>Fungi</taxon>
        <taxon>Dikarya</taxon>
        <taxon>Ascomycota</taxon>
        <taxon>Pezizomycotina</taxon>
        <taxon>Dothideomycetes</taxon>
        <taxon>Dothideomycetes incertae sedis</taxon>
        <taxon>Botryosphaeriales</taxon>
        <taxon>Botryosphaeriaceae</taxon>
        <taxon>Macrophomina</taxon>
    </lineage>
</organism>
<comment type="caution">
    <text evidence="6">The sequence shown here is derived from an EMBL/GenBank/DDBJ whole genome shotgun (WGS) entry which is preliminary data.</text>
</comment>
<evidence type="ECO:0000256" key="4">
    <source>
        <dbReference type="ARBA" id="ARBA00023098"/>
    </source>
</evidence>
<reference evidence="6 7" key="1">
    <citation type="journal article" date="2021" name="Nat. Commun.">
        <title>Genetic determinants of endophytism in the Arabidopsis root mycobiome.</title>
        <authorList>
            <person name="Mesny F."/>
            <person name="Miyauchi S."/>
            <person name="Thiergart T."/>
            <person name="Pickel B."/>
            <person name="Atanasova L."/>
            <person name="Karlsson M."/>
            <person name="Huettel B."/>
            <person name="Barry K.W."/>
            <person name="Haridas S."/>
            <person name="Chen C."/>
            <person name="Bauer D."/>
            <person name="Andreopoulos W."/>
            <person name="Pangilinan J."/>
            <person name="LaButti K."/>
            <person name="Riley R."/>
            <person name="Lipzen A."/>
            <person name="Clum A."/>
            <person name="Drula E."/>
            <person name="Henrissat B."/>
            <person name="Kohler A."/>
            <person name="Grigoriev I.V."/>
            <person name="Martin F.M."/>
            <person name="Hacquard S."/>
        </authorList>
    </citation>
    <scope>NUCLEOTIDE SEQUENCE [LARGE SCALE GENOMIC DNA]</scope>
    <source>
        <strain evidence="6 7">MPI-SDFR-AT-0080</strain>
    </source>
</reference>
<evidence type="ECO:0000256" key="2">
    <source>
        <dbReference type="ARBA" id="ARBA00022598"/>
    </source>
</evidence>
<keyword evidence="7" id="KW-1185">Reference proteome</keyword>
<comment type="similarity">
    <text evidence="1">Belongs to the ATP-dependent AMP-binding enzyme family.</text>
</comment>
<keyword evidence="2" id="KW-0436">Ligase</keyword>
<dbReference type="SUPFAM" id="SSF56801">
    <property type="entry name" value="Acetyl-CoA synthetase-like"/>
    <property type="match status" value="1"/>
</dbReference>
<evidence type="ECO:0000256" key="3">
    <source>
        <dbReference type="ARBA" id="ARBA00022832"/>
    </source>
</evidence>
<evidence type="ECO:0000313" key="7">
    <source>
        <dbReference type="Proteomes" id="UP000774617"/>
    </source>
</evidence>
<dbReference type="Proteomes" id="UP000774617">
    <property type="component" value="Unassembled WGS sequence"/>
</dbReference>
<sequence>MQCTSGGPTSTRRHPSKYFLPRAAAISPDAPDVDRGGRIVQRSYQELSNRAMGLAYYLRSRGHARVGILAPNTLAFLEAIFVIGAVGGINVAAIIVDSEYADLLDGFRHSRPHVAVIIDSDEADVPGPLDDAIRDGLALDRASGSKHWYRLPIHPQSDNGLEAFAYTSGTTARPKGVDFLHQGAYLASLANVAEFGSMRPAGTGWGAHFSMRKIDYPAIWRLLKQERITHLCAASTVSTLLYSAPEALLLPHPVLLTAVPWRELNVYLPVS</sequence>
<name>A0ABQ8GAL5_9PEZI</name>
<dbReference type="InterPro" id="IPR042099">
    <property type="entry name" value="ANL_N_sf"/>
</dbReference>
<dbReference type="Gene3D" id="3.40.50.12780">
    <property type="entry name" value="N-terminal domain of ligase-like"/>
    <property type="match status" value="1"/>
</dbReference>
<protein>
    <recommendedName>
        <fullName evidence="5">AMP-dependent synthetase/ligase domain-containing protein</fullName>
    </recommendedName>
</protein>
<evidence type="ECO:0000259" key="5">
    <source>
        <dbReference type="Pfam" id="PF00501"/>
    </source>
</evidence>
<keyword evidence="4" id="KW-0443">Lipid metabolism</keyword>
<dbReference type="PANTHER" id="PTHR43859:SF4">
    <property type="entry name" value="BUTANOATE--COA LIGASE AAE1-RELATED"/>
    <property type="match status" value="1"/>
</dbReference>
<dbReference type="PANTHER" id="PTHR43859">
    <property type="entry name" value="ACYL-ACTIVATING ENZYME"/>
    <property type="match status" value="1"/>
</dbReference>
<proteinExistence type="inferred from homology"/>
<evidence type="ECO:0000313" key="6">
    <source>
        <dbReference type="EMBL" id="KAH7050158.1"/>
    </source>
</evidence>
<evidence type="ECO:0000256" key="1">
    <source>
        <dbReference type="ARBA" id="ARBA00006432"/>
    </source>
</evidence>
<dbReference type="InterPro" id="IPR000873">
    <property type="entry name" value="AMP-dep_synth/lig_dom"/>
</dbReference>
<gene>
    <name evidence="6" type="ORF">B0J12DRAFT_785678</name>
</gene>
<accession>A0ABQ8GAL5</accession>
<feature type="domain" description="AMP-dependent synthetase/ligase" evidence="5">
    <location>
        <begin position="22"/>
        <end position="192"/>
    </location>
</feature>